<feature type="domain" description="SMP-LTD" evidence="11">
    <location>
        <begin position="423"/>
        <end position="706"/>
    </location>
</feature>
<comment type="caution">
    <text evidence="12">The sequence shown here is derived from an EMBL/GenBank/DDBJ whole genome shotgun (WGS) entry which is preliminary data.</text>
</comment>
<feature type="region of interest" description="Disordered" evidence="9">
    <location>
        <begin position="194"/>
        <end position="423"/>
    </location>
</feature>
<keyword evidence="7" id="KW-0446">Lipid-binding</keyword>
<sequence>MVITVVYLVLAVTTAKFSAAPASQASLLIPGLGVSSDMGVTQEEVQHVMDTIGQELSQGSTLVLARDRPLPEEMLMTSSGRRQSSAGAPAHELEDALIVREVDLTGCSVHILTEGLRGKSRWLRKSPLEIKHPDRDIFEGQREVLLFAAGSAAKEQWFIALSSACKTDGGSGAAISALYSSFCDYSRASASVEYPQVDDDSSEANPQNDEHGNAEQKHPRRWLSRWLHRREHGKQKSPAPPRPPSAKRTSKKDEHQGSKASDGKPAVLNPTECMDQLWMGKGGSPSPDKRKSQVLDGSTSLPGQPVTEKEGRSASAPLPAIAAPDRELQDMSRADKPQKGPAAAPAAARHPTVSEESSSHTEGGAQLAQQEDDGYLSDDRSFPGSPSTPAHVPSRDMRGHATDRSAARRGRASQRREAAASLPSVPMEAGVNLLLARIGFDLLRSSSVKEHLQAHIQRKLNLLRVPEYISSLEVVDVDMGCSVPTISNLKALPSPSSNLWPQFLFDINYPGGLVVIVDAKLELRDHSSWDTLDRAIKRVGGVAAAAVEGNGKGVPAAAAHAPDALSPRDSDDEDSTAPGDEPAHSRRQGRLQRLRDMAAKGIRNLAEITAEHISKMHLRVRVEIHSLQGTVCAWVPPPPNDRLWFGFVTPPELKAEASPILNDDVRGRMLMYSYQITNVPRWVAAKLQSAITKNMTLPSCADIPLPHLLPIDHPAIAHALPAFLAALRQEEGVEAMPEERSTAERAHSLEAPKPASTLPPASKEERKPLRPMIHWPRRSSRKPKVAAEKAPEEAAPAAAAAASPSALKNRRASREEQPPHDMELSTFLTSEEKAEQGEELRTLAVTHSRTEAAGGAEASDPLGATASTSLIVHDGSGSLAVTAVTGAGGEVAGRVDTAGEAEAVQSSRSFSSKEPPVQDLSLLLPPLPAVAVRPSAASLGGGSSGAGSSAGSTAGEPASVAKPDTGIPLLESAAKQEAQPGSSAEAQAAGPSSGREGAGGSVRLAADLAGSVSDESLDGQELLPAPGLHAKGTPAAEDEVLGSSPDSSSRGGCGRSASLGGGGWSPQADREGSPGGNRGAGQWRELGGSVRKKYYDKYYNQAQSLGMQGKKTFSSLKEQAQEQMRKALAAREKASKEEKRN</sequence>
<evidence type="ECO:0000256" key="9">
    <source>
        <dbReference type="SAM" id="MobiDB-lite"/>
    </source>
</evidence>
<organism evidence="12 13">
    <name type="scientific">Coccomyxa subellipsoidea (strain C-169)</name>
    <name type="common">Green microalga</name>
    <dbReference type="NCBI Taxonomy" id="574566"/>
    <lineage>
        <taxon>Eukaryota</taxon>
        <taxon>Viridiplantae</taxon>
        <taxon>Chlorophyta</taxon>
        <taxon>core chlorophytes</taxon>
        <taxon>Trebouxiophyceae</taxon>
        <taxon>Trebouxiophyceae incertae sedis</taxon>
        <taxon>Coccomyxaceae</taxon>
        <taxon>Coccomyxa</taxon>
        <taxon>Coccomyxa subellipsoidea</taxon>
    </lineage>
</organism>
<feature type="region of interest" description="Disordered" evidence="9">
    <location>
        <begin position="734"/>
        <end position="823"/>
    </location>
</feature>
<feature type="region of interest" description="Disordered" evidence="9">
    <location>
        <begin position="934"/>
        <end position="1084"/>
    </location>
</feature>
<dbReference type="PANTHER" id="PTHR13466:SF0">
    <property type="entry name" value="SMP-LTD DOMAIN-CONTAINING PROTEIN"/>
    <property type="match status" value="1"/>
</dbReference>
<dbReference type="eggNOG" id="KOG2238">
    <property type="taxonomic scope" value="Eukaryota"/>
</dbReference>
<feature type="compositionally biased region" description="Basic and acidic residues" evidence="9">
    <location>
        <begin position="208"/>
        <end position="217"/>
    </location>
</feature>
<evidence type="ECO:0000256" key="8">
    <source>
        <dbReference type="ARBA" id="ARBA00023136"/>
    </source>
</evidence>
<feature type="compositionally biased region" description="Gly residues" evidence="9">
    <location>
        <begin position="1051"/>
        <end position="1064"/>
    </location>
</feature>
<feature type="compositionally biased region" description="Basic and acidic residues" evidence="9">
    <location>
        <begin position="812"/>
        <end position="823"/>
    </location>
</feature>
<protein>
    <recommendedName>
        <fullName evidence="11">SMP-LTD domain-containing protein</fullName>
    </recommendedName>
</protein>
<keyword evidence="3" id="KW-0812">Transmembrane</keyword>
<keyword evidence="13" id="KW-1185">Reference proteome</keyword>
<feature type="region of interest" description="Disordered" evidence="9">
    <location>
        <begin position="897"/>
        <end position="917"/>
    </location>
</feature>
<evidence type="ECO:0000256" key="10">
    <source>
        <dbReference type="SAM" id="SignalP"/>
    </source>
</evidence>
<dbReference type="GO" id="GO:0006869">
    <property type="term" value="P:lipid transport"/>
    <property type="evidence" value="ECO:0007669"/>
    <property type="project" value="UniProtKB-KW"/>
</dbReference>
<comment type="subcellular location">
    <subcellularLocation>
        <location evidence="1">Endoplasmic reticulum membrane</location>
    </subcellularLocation>
</comment>
<evidence type="ECO:0000256" key="5">
    <source>
        <dbReference type="ARBA" id="ARBA00022989"/>
    </source>
</evidence>
<dbReference type="Proteomes" id="UP000007264">
    <property type="component" value="Unassembled WGS sequence"/>
</dbReference>
<dbReference type="AlphaFoldDB" id="I0Z0B1"/>
<reference evidence="12 13" key="1">
    <citation type="journal article" date="2012" name="Genome Biol.">
        <title>The genome of the polar eukaryotic microalga coccomyxa subellipsoidea reveals traits of cold adaptation.</title>
        <authorList>
            <person name="Blanc G."/>
            <person name="Agarkova I."/>
            <person name="Grimwood J."/>
            <person name="Kuo A."/>
            <person name="Brueggeman A."/>
            <person name="Dunigan D."/>
            <person name="Gurnon J."/>
            <person name="Ladunga I."/>
            <person name="Lindquist E."/>
            <person name="Lucas S."/>
            <person name="Pangilinan J."/>
            <person name="Proschold T."/>
            <person name="Salamov A."/>
            <person name="Schmutz J."/>
            <person name="Weeks D."/>
            <person name="Yamada T."/>
            <person name="Claverie J.M."/>
            <person name="Grigoriev I."/>
            <person name="Van Etten J."/>
            <person name="Lomsadze A."/>
            <person name="Borodovsky M."/>
        </authorList>
    </citation>
    <scope>NUCLEOTIDE SEQUENCE [LARGE SCALE GENOMIC DNA]</scope>
    <source>
        <strain evidence="12 13">C-169</strain>
    </source>
</reference>
<keyword evidence="8" id="KW-0472">Membrane</keyword>
<feature type="chain" id="PRO_5003636657" description="SMP-LTD domain-containing protein" evidence="10">
    <location>
        <begin position="20"/>
        <end position="1141"/>
    </location>
</feature>
<feature type="region of interest" description="Disordered" evidence="9">
    <location>
        <begin position="552"/>
        <end position="590"/>
    </location>
</feature>
<evidence type="ECO:0000313" key="13">
    <source>
        <dbReference type="Proteomes" id="UP000007264"/>
    </source>
</evidence>
<evidence type="ECO:0000256" key="7">
    <source>
        <dbReference type="ARBA" id="ARBA00023121"/>
    </source>
</evidence>
<keyword evidence="4" id="KW-0256">Endoplasmic reticulum</keyword>
<feature type="compositionally biased region" description="Basic and acidic residues" evidence="9">
    <location>
        <begin position="324"/>
        <end position="338"/>
    </location>
</feature>
<dbReference type="PROSITE" id="PS51847">
    <property type="entry name" value="SMP"/>
    <property type="match status" value="1"/>
</dbReference>
<evidence type="ECO:0000256" key="4">
    <source>
        <dbReference type="ARBA" id="ARBA00022824"/>
    </source>
</evidence>
<gene>
    <name evidence="12" type="ORF">COCSUDRAFT_62599</name>
</gene>
<dbReference type="GO" id="GO:0008289">
    <property type="term" value="F:lipid binding"/>
    <property type="evidence" value="ECO:0007669"/>
    <property type="project" value="UniProtKB-KW"/>
</dbReference>
<feature type="compositionally biased region" description="Basic and acidic residues" evidence="9">
    <location>
        <begin position="393"/>
        <end position="406"/>
    </location>
</feature>
<dbReference type="OrthoDB" id="514563at2759"/>
<keyword evidence="10" id="KW-0732">Signal</keyword>
<dbReference type="KEGG" id="csl:COCSUDRAFT_62599"/>
<dbReference type="CDD" id="cd21675">
    <property type="entry name" value="SMP_TEX2"/>
    <property type="match status" value="1"/>
</dbReference>
<dbReference type="PANTHER" id="PTHR13466">
    <property type="entry name" value="TEX2 PROTEIN-RELATED"/>
    <property type="match status" value="1"/>
</dbReference>
<feature type="signal peptide" evidence="10">
    <location>
        <begin position="1"/>
        <end position="19"/>
    </location>
</feature>
<evidence type="ECO:0000313" key="12">
    <source>
        <dbReference type="EMBL" id="EIE24080.1"/>
    </source>
</evidence>
<evidence type="ECO:0000256" key="1">
    <source>
        <dbReference type="ARBA" id="ARBA00004586"/>
    </source>
</evidence>
<feature type="compositionally biased region" description="Polar residues" evidence="9">
    <location>
        <begin position="1106"/>
        <end position="1118"/>
    </location>
</feature>
<evidence type="ECO:0000256" key="3">
    <source>
        <dbReference type="ARBA" id="ARBA00022692"/>
    </source>
</evidence>
<dbReference type="EMBL" id="AGSI01000006">
    <property type="protein sequence ID" value="EIE24080.1"/>
    <property type="molecule type" value="Genomic_DNA"/>
</dbReference>
<feature type="compositionally biased region" description="Basic residues" evidence="9">
    <location>
        <begin position="218"/>
        <end position="235"/>
    </location>
</feature>
<evidence type="ECO:0000259" key="11">
    <source>
        <dbReference type="PROSITE" id="PS51847"/>
    </source>
</evidence>
<proteinExistence type="predicted"/>
<feature type="compositionally biased region" description="Low complexity" evidence="9">
    <location>
        <begin position="946"/>
        <end position="955"/>
    </location>
</feature>
<feature type="compositionally biased region" description="Low complexity" evidence="9">
    <location>
        <begin position="793"/>
        <end position="806"/>
    </location>
</feature>
<feature type="compositionally biased region" description="Basic and acidic residues" evidence="9">
    <location>
        <begin position="1119"/>
        <end position="1141"/>
    </location>
</feature>
<keyword evidence="5" id="KW-1133">Transmembrane helix</keyword>
<dbReference type="GeneID" id="17042078"/>
<dbReference type="GO" id="GO:0005789">
    <property type="term" value="C:endoplasmic reticulum membrane"/>
    <property type="evidence" value="ECO:0007669"/>
    <property type="project" value="UniProtKB-SubCell"/>
</dbReference>
<feature type="region of interest" description="Disordered" evidence="9">
    <location>
        <begin position="1106"/>
        <end position="1141"/>
    </location>
</feature>
<feature type="compositionally biased region" description="Low complexity" evidence="9">
    <location>
        <begin position="313"/>
        <end position="323"/>
    </location>
</feature>
<keyword evidence="2" id="KW-0813">Transport</keyword>
<feature type="compositionally biased region" description="Low complexity" evidence="9">
    <location>
        <begin position="552"/>
        <end position="564"/>
    </location>
</feature>
<dbReference type="STRING" id="574566.I0Z0B1"/>
<feature type="compositionally biased region" description="Basic and acidic residues" evidence="9">
    <location>
        <begin position="737"/>
        <end position="750"/>
    </location>
</feature>
<dbReference type="InterPro" id="IPR031468">
    <property type="entry name" value="SMP_LBD"/>
</dbReference>
<dbReference type="RefSeq" id="XP_005648624.1">
    <property type="nucleotide sequence ID" value="XM_005648567.1"/>
</dbReference>
<keyword evidence="6" id="KW-0445">Lipid transport</keyword>
<evidence type="ECO:0000256" key="6">
    <source>
        <dbReference type="ARBA" id="ARBA00023055"/>
    </source>
</evidence>
<feature type="compositionally biased region" description="Basic residues" evidence="9">
    <location>
        <begin position="775"/>
        <end position="784"/>
    </location>
</feature>
<accession>I0Z0B1</accession>
<name>I0Z0B1_COCSC</name>
<evidence type="ECO:0000256" key="2">
    <source>
        <dbReference type="ARBA" id="ARBA00022448"/>
    </source>
</evidence>